<organism evidence="2 3">
    <name type="scientific">Roseovarius aestuarii</name>
    <dbReference type="NCBI Taxonomy" id="475083"/>
    <lineage>
        <taxon>Bacteria</taxon>
        <taxon>Pseudomonadati</taxon>
        <taxon>Pseudomonadota</taxon>
        <taxon>Alphaproteobacteria</taxon>
        <taxon>Rhodobacterales</taxon>
        <taxon>Roseobacteraceae</taxon>
        <taxon>Roseovarius</taxon>
    </lineage>
</organism>
<proteinExistence type="predicted"/>
<keyword evidence="3" id="KW-1185">Reference proteome</keyword>
<evidence type="ECO:0000313" key="2">
    <source>
        <dbReference type="EMBL" id="SMC11762.1"/>
    </source>
</evidence>
<dbReference type="RefSeq" id="WP_085799717.1">
    <property type="nucleotide sequence ID" value="NZ_FWXB01000004.1"/>
</dbReference>
<dbReference type="SUPFAM" id="SSF69635">
    <property type="entry name" value="Type III secretory system chaperone-like"/>
    <property type="match status" value="1"/>
</dbReference>
<gene>
    <name evidence="2" type="ORF">ROA7745_01581</name>
</gene>
<keyword evidence="1" id="KW-0732">Signal</keyword>
<dbReference type="OrthoDB" id="571431at2"/>
<feature type="chain" id="PRO_5012304519" evidence="1">
    <location>
        <begin position="19"/>
        <end position="183"/>
    </location>
</feature>
<feature type="signal peptide" evidence="1">
    <location>
        <begin position="1"/>
        <end position="18"/>
    </location>
</feature>
<dbReference type="CDD" id="cd16364">
    <property type="entry name" value="T3SC_I-like"/>
    <property type="match status" value="1"/>
</dbReference>
<evidence type="ECO:0000256" key="1">
    <source>
        <dbReference type="SAM" id="SignalP"/>
    </source>
</evidence>
<dbReference type="EMBL" id="FWXB01000004">
    <property type="protein sequence ID" value="SMC11762.1"/>
    <property type="molecule type" value="Genomic_DNA"/>
</dbReference>
<accession>A0A1X7BQ48</accession>
<evidence type="ECO:0000313" key="3">
    <source>
        <dbReference type="Proteomes" id="UP000193224"/>
    </source>
</evidence>
<protein>
    <submittedName>
        <fullName evidence="2">Uncharacterized protein</fullName>
    </submittedName>
</protein>
<dbReference type="Proteomes" id="UP000193224">
    <property type="component" value="Unassembled WGS sequence"/>
</dbReference>
<reference evidence="2 3" key="1">
    <citation type="submission" date="2017-03" db="EMBL/GenBank/DDBJ databases">
        <authorList>
            <person name="Afonso C.L."/>
            <person name="Miller P.J."/>
            <person name="Scott M.A."/>
            <person name="Spackman E."/>
            <person name="Goraichik I."/>
            <person name="Dimitrov K.M."/>
            <person name="Suarez D.L."/>
            <person name="Swayne D.E."/>
        </authorList>
    </citation>
    <scope>NUCLEOTIDE SEQUENCE [LARGE SCALE GENOMIC DNA]</scope>
    <source>
        <strain evidence="2 3">CECT 7745</strain>
    </source>
</reference>
<name>A0A1X7BQ48_9RHOB</name>
<dbReference type="AlphaFoldDB" id="A0A1X7BQ48"/>
<sequence>MIRLLTALWLALIPLALAAQEDESGPAPAPELEPPMTLEALGEIIAVLDPDAKTNGAAWQMEVAGTTVLIITDANADRMRAMAPIRESEGLSAEDLTRMMQANFDSALDARYAIAQGRLWATFIHPLSPLEKEEFISGLGQTINLAQSYGTLYSGGAMQFGGGDSAPIQRRLIDELLKKGQEI</sequence>